<dbReference type="Gene3D" id="1.10.1470.10">
    <property type="entry name" value="YjbJ"/>
    <property type="match status" value="1"/>
</dbReference>
<reference evidence="2 4" key="3">
    <citation type="journal article" date="2021" name="BMC Genomics">
        <title>Genome-resolved metagenome and metatranscriptome analyses of thermophilic composting reveal key bacterial players and their metabolic interactions.</title>
        <authorList>
            <person name="Braga L.P.P."/>
            <person name="Pereira R.V."/>
            <person name="Martins L.F."/>
            <person name="Moura L.M.S."/>
            <person name="Sanchez F.B."/>
            <person name="Patane J.S.L."/>
            <person name="da Silva A.M."/>
            <person name="Setubal J.C."/>
        </authorList>
    </citation>
    <scope>NUCLEOTIDE SEQUENCE [LARGE SCALE GENOMIC DNA]</scope>
    <source>
        <strain evidence="2">ZC4RG45</strain>
    </source>
</reference>
<evidence type="ECO:0000313" key="2">
    <source>
        <dbReference type="EMBL" id="MFO7193212.1"/>
    </source>
</evidence>
<sequence length="62" mass="6554">MAAGDKIDKVAGKAKEGVGKATDDDLKNEGRTQHGVAKAKDAVKDAASKIKEAARDMTDRDR</sequence>
<reference evidence="2" key="4">
    <citation type="submission" date="2023-08" db="EMBL/GenBank/DDBJ databases">
        <authorList>
            <person name="Guima S.E.S."/>
            <person name="Martins L.F."/>
            <person name="Silva A.M."/>
            <person name="Setubal J.C."/>
        </authorList>
    </citation>
    <scope>NUCLEOTIDE SEQUENCE</scope>
    <source>
        <strain evidence="2">ZC4RG45</strain>
    </source>
</reference>
<feature type="region of interest" description="Disordered" evidence="1">
    <location>
        <begin position="1"/>
        <end position="62"/>
    </location>
</feature>
<evidence type="ECO:0000313" key="4">
    <source>
        <dbReference type="Proteomes" id="UP000249324"/>
    </source>
</evidence>
<dbReference type="STRING" id="1111738.GCA_000427905_01931"/>
<evidence type="ECO:0000313" key="3">
    <source>
        <dbReference type="EMBL" id="PZM95540.1"/>
    </source>
</evidence>
<protein>
    <submittedName>
        <fullName evidence="3">CsbD family protein</fullName>
    </submittedName>
</protein>
<proteinExistence type="predicted"/>
<gene>
    <name evidence="2" type="ORF">DIU77_013300</name>
    <name evidence="3" type="ORF">DIU77_12230</name>
</gene>
<dbReference type="SUPFAM" id="SSF69047">
    <property type="entry name" value="Hypothetical protein YjbJ"/>
    <property type="match status" value="1"/>
</dbReference>
<dbReference type="EMBL" id="QGUI02000179">
    <property type="protein sequence ID" value="MFO7193212.1"/>
    <property type="molecule type" value="Genomic_DNA"/>
</dbReference>
<name>A0A2W4J8P6_9PSEU</name>
<comment type="caution">
    <text evidence="3">The sequence shown here is derived from an EMBL/GenBank/DDBJ whole genome shotgun (WGS) entry which is preliminary data.</text>
</comment>
<dbReference type="Proteomes" id="UP000249324">
    <property type="component" value="Unassembled WGS sequence"/>
</dbReference>
<accession>A0A2W4J8P6</accession>
<organism evidence="3">
    <name type="scientific">Thermocrispum agreste</name>
    <dbReference type="NCBI Taxonomy" id="37925"/>
    <lineage>
        <taxon>Bacteria</taxon>
        <taxon>Bacillati</taxon>
        <taxon>Actinomycetota</taxon>
        <taxon>Actinomycetes</taxon>
        <taxon>Pseudonocardiales</taxon>
        <taxon>Pseudonocardiaceae</taxon>
        <taxon>Thermocrispum</taxon>
    </lineage>
</organism>
<evidence type="ECO:0000256" key="1">
    <source>
        <dbReference type="SAM" id="MobiDB-lite"/>
    </source>
</evidence>
<dbReference type="AlphaFoldDB" id="A0A2W4J8P6"/>
<dbReference type="InterPro" id="IPR036629">
    <property type="entry name" value="YjbJ_sf"/>
</dbReference>
<reference evidence="3" key="2">
    <citation type="submission" date="2018-05" db="EMBL/GenBank/DDBJ databases">
        <authorList>
            <person name="Lanie J.A."/>
            <person name="Ng W.-L."/>
            <person name="Kazmierczak K.M."/>
            <person name="Andrzejewski T.M."/>
            <person name="Davidsen T.M."/>
            <person name="Wayne K.J."/>
            <person name="Tettelin H."/>
            <person name="Glass J.I."/>
            <person name="Rusch D."/>
            <person name="Podicherti R."/>
            <person name="Tsui H.-C.T."/>
            <person name="Winkler M.E."/>
        </authorList>
    </citation>
    <scope>NUCLEOTIDE SEQUENCE</scope>
    <source>
        <strain evidence="3">ZC4RG45</strain>
    </source>
</reference>
<dbReference type="EMBL" id="QGUI01000467">
    <property type="protein sequence ID" value="PZM95540.1"/>
    <property type="molecule type" value="Genomic_DNA"/>
</dbReference>
<reference evidence="2" key="1">
    <citation type="submission" date="2018-05" db="EMBL/GenBank/DDBJ databases">
        <authorList>
            <person name="Moura L."/>
            <person name="Setubal J.C."/>
        </authorList>
    </citation>
    <scope>NUCLEOTIDE SEQUENCE</scope>
    <source>
        <strain evidence="2">ZC4RG45</strain>
    </source>
</reference>